<dbReference type="PANTHER" id="PTHR10359:SF18">
    <property type="entry name" value="ENDONUCLEASE III"/>
    <property type="match status" value="1"/>
</dbReference>
<sequence length="217" mass="24334">MLKKERAAYIAERLQELYPTQPVPLDHKDPYTLLVAVLLSAQCTDARVNQITPALFELADNPFDMAKQNVEIIRAIIRPCGLSPQKSSAIKRLSEILVEKYNGVVPQDMAALETLPGVGHKTASVVMAQAFGVPAFPVDTHIHRLAQRWGLTTGKNVVQTEKDLKSLFPKEKWNALHLQIIFYGREFCSARGCDGTVCEICTTCYPRRRKPKQVHKP</sequence>
<proteinExistence type="inferred from homology"/>
<dbReference type="RefSeq" id="WP_103685394.1">
    <property type="nucleotide sequence ID" value="NZ_PQGG01000035.1"/>
</dbReference>
<evidence type="ECO:0000256" key="2">
    <source>
        <dbReference type="ARBA" id="ARBA00022485"/>
    </source>
</evidence>
<dbReference type="PIRSF" id="PIRSF001435">
    <property type="entry name" value="Nth"/>
    <property type="match status" value="1"/>
</dbReference>
<keyword evidence="15" id="KW-1185">Reference proteome</keyword>
<dbReference type="CDD" id="cd00056">
    <property type="entry name" value="ENDO3c"/>
    <property type="match status" value="1"/>
</dbReference>
<dbReference type="SUPFAM" id="SSF48150">
    <property type="entry name" value="DNA-glycosylase"/>
    <property type="match status" value="1"/>
</dbReference>
<keyword evidence="3" id="KW-0479">Metal-binding</keyword>
<dbReference type="GO" id="GO:0019104">
    <property type="term" value="F:DNA N-glycosylase activity"/>
    <property type="evidence" value="ECO:0007669"/>
    <property type="project" value="UniProtKB-UniRule"/>
</dbReference>
<evidence type="ECO:0000256" key="10">
    <source>
        <dbReference type="HAMAP-Rule" id="MF_00942"/>
    </source>
</evidence>
<feature type="domain" description="HhH-GPD" evidence="11">
    <location>
        <begin position="39"/>
        <end position="186"/>
    </location>
</feature>
<dbReference type="GO" id="GO:0051539">
    <property type="term" value="F:4 iron, 4 sulfur cluster binding"/>
    <property type="evidence" value="ECO:0007669"/>
    <property type="project" value="UniProtKB-KW"/>
</dbReference>
<protein>
    <recommendedName>
        <fullName evidence="10">Endonuclease III</fullName>
        <ecNumber evidence="10">4.2.99.18</ecNumber>
    </recommendedName>
    <alternativeName>
        <fullName evidence="10">DNA-(apurinic or apyrimidinic site) lyase</fullName>
    </alternativeName>
</protein>
<keyword evidence="10" id="KW-0238">DNA-binding</keyword>
<evidence type="ECO:0000313" key="13">
    <source>
        <dbReference type="EMBL" id="RNL61480.1"/>
    </source>
</evidence>
<dbReference type="Pfam" id="PF00730">
    <property type="entry name" value="HhH-GPD"/>
    <property type="match status" value="1"/>
</dbReference>
<evidence type="ECO:0000256" key="3">
    <source>
        <dbReference type="ARBA" id="ARBA00022723"/>
    </source>
</evidence>
<dbReference type="PROSITE" id="PS01155">
    <property type="entry name" value="ENDONUCLEASE_III_2"/>
    <property type="match status" value="1"/>
</dbReference>
<comment type="similarity">
    <text evidence="1 10">Belongs to the Nth/MutY family.</text>
</comment>
<evidence type="ECO:0000256" key="6">
    <source>
        <dbReference type="ARBA" id="ARBA00023004"/>
    </source>
</evidence>
<dbReference type="Proteomes" id="UP000274695">
    <property type="component" value="Unassembled WGS sequence"/>
</dbReference>
<comment type="cofactor">
    <cofactor evidence="10">
        <name>[4Fe-4S] cluster</name>
        <dbReference type="ChEBI" id="CHEBI:49883"/>
    </cofactor>
    <text evidence="10">Binds 1 [4Fe-4S] cluster.</text>
</comment>
<dbReference type="SMART" id="SM00478">
    <property type="entry name" value="ENDO3c"/>
    <property type="match status" value="1"/>
</dbReference>
<keyword evidence="4 10" id="KW-0227">DNA damage</keyword>
<dbReference type="GO" id="GO:0046872">
    <property type="term" value="F:metal ion binding"/>
    <property type="evidence" value="ECO:0007669"/>
    <property type="project" value="UniProtKB-KW"/>
</dbReference>
<reference evidence="13 15" key="2">
    <citation type="submission" date="2018-10" db="EMBL/GenBank/DDBJ databases">
        <title>Draft genome sequence of Zhongshania sp. DSW25-10.</title>
        <authorList>
            <person name="Oh J."/>
        </authorList>
    </citation>
    <scope>NUCLEOTIDE SEQUENCE [LARGE SCALE GENOMIC DNA]</scope>
    <source>
        <strain evidence="13 15">DSW25-10</strain>
    </source>
</reference>
<dbReference type="Proteomes" id="UP000237222">
    <property type="component" value="Unassembled WGS sequence"/>
</dbReference>
<keyword evidence="10" id="KW-0456">Lyase</keyword>
<reference evidence="12" key="1">
    <citation type="submission" date="2018-01" db="EMBL/GenBank/DDBJ databases">
        <authorList>
            <person name="Yu X.-D."/>
        </authorList>
    </citation>
    <scope>NUCLEOTIDE SEQUENCE</scope>
    <source>
        <strain evidence="12">ZX-21</strain>
    </source>
</reference>
<accession>A0A2S4HCV5</accession>
<comment type="caution">
    <text evidence="10">Lacks conserved residue(s) required for the propagation of feature annotation.</text>
</comment>
<dbReference type="GO" id="GO:0140078">
    <property type="term" value="F:class I DNA-(apurinic or apyrimidinic site) endonuclease activity"/>
    <property type="evidence" value="ECO:0007669"/>
    <property type="project" value="UniProtKB-EC"/>
</dbReference>
<evidence type="ECO:0000256" key="7">
    <source>
        <dbReference type="ARBA" id="ARBA00023014"/>
    </source>
</evidence>
<dbReference type="InterPro" id="IPR004036">
    <property type="entry name" value="Endonuclease-III-like_CS2"/>
</dbReference>
<dbReference type="Gene3D" id="1.10.340.30">
    <property type="entry name" value="Hypothetical protein, domain 2"/>
    <property type="match status" value="1"/>
</dbReference>
<comment type="catalytic activity">
    <reaction evidence="10">
        <text>2'-deoxyribonucleotide-(2'-deoxyribose 5'-phosphate)-2'-deoxyribonucleotide-DNA = a 3'-end 2'-deoxyribonucleotide-(2,3-dehydro-2,3-deoxyribose 5'-phosphate)-DNA + a 5'-end 5'-phospho-2'-deoxyribonucleoside-DNA + H(+)</text>
        <dbReference type="Rhea" id="RHEA:66592"/>
        <dbReference type="Rhea" id="RHEA-COMP:13180"/>
        <dbReference type="Rhea" id="RHEA-COMP:16897"/>
        <dbReference type="Rhea" id="RHEA-COMP:17067"/>
        <dbReference type="ChEBI" id="CHEBI:15378"/>
        <dbReference type="ChEBI" id="CHEBI:136412"/>
        <dbReference type="ChEBI" id="CHEBI:157695"/>
        <dbReference type="ChEBI" id="CHEBI:167181"/>
        <dbReference type="EC" id="4.2.99.18"/>
    </reaction>
</comment>
<dbReference type="GO" id="GO:0003677">
    <property type="term" value="F:DNA binding"/>
    <property type="evidence" value="ECO:0007669"/>
    <property type="project" value="UniProtKB-UniRule"/>
</dbReference>
<comment type="caution">
    <text evidence="12">The sequence shown here is derived from an EMBL/GenBank/DDBJ whole genome shotgun (WGS) entry which is preliminary data.</text>
</comment>
<comment type="function">
    <text evidence="10">DNA repair enzyme that has both DNA N-glycosylase activity and AP-lyase activity. The DNA N-glycosylase activity releases various damaged pyrimidines from DNA by cleaving the N-glycosidic bond, leaving an AP (apurinic/apyrimidinic) site. The AP-lyase activity cleaves the phosphodiester bond 3' to the AP site by a beta-elimination, leaving a 3'-terminal unsaturated sugar and a product with a terminal 5'-phosphate.</text>
</comment>
<keyword evidence="8 10" id="KW-0234">DNA repair</keyword>
<dbReference type="FunFam" id="1.10.340.30:FF:000001">
    <property type="entry name" value="Endonuclease III"/>
    <property type="match status" value="1"/>
</dbReference>
<dbReference type="InterPro" id="IPR023170">
    <property type="entry name" value="HhH_base_excis_C"/>
</dbReference>
<dbReference type="EC" id="4.2.99.18" evidence="10"/>
<evidence type="ECO:0000313" key="14">
    <source>
        <dbReference type="Proteomes" id="UP000237222"/>
    </source>
</evidence>
<evidence type="ECO:0000256" key="9">
    <source>
        <dbReference type="ARBA" id="ARBA00023295"/>
    </source>
</evidence>
<gene>
    <name evidence="10 12" type="primary">nth</name>
    <name evidence="12" type="ORF">C0068_15560</name>
    <name evidence="13" type="ORF">D0911_12565</name>
</gene>
<keyword evidence="7" id="KW-0411">Iron-sulfur</keyword>
<evidence type="ECO:0000313" key="12">
    <source>
        <dbReference type="EMBL" id="POP51769.1"/>
    </source>
</evidence>
<dbReference type="InterPro" id="IPR005759">
    <property type="entry name" value="Nth"/>
</dbReference>
<evidence type="ECO:0000313" key="15">
    <source>
        <dbReference type="Proteomes" id="UP000274695"/>
    </source>
</evidence>
<evidence type="ECO:0000259" key="11">
    <source>
        <dbReference type="SMART" id="SM00478"/>
    </source>
</evidence>
<dbReference type="AlphaFoldDB" id="A0A2S4HCV5"/>
<dbReference type="NCBIfam" id="TIGR01083">
    <property type="entry name" value="nth"/>
    <property type="match status" value="1"/>
</dbReference>
<dbReference type="PANTHER" id="PTHR10359">
    <property type="entry name" value="A/G-SPECIFIC ADENINE GLYCOSYLASE/ENDONUCLEASE III"/>
    <property type="match status" value="1"/>
</dbReference>
<dbReference type="EMBL" id="PQGG01000035">
    <property type="protein sequence ID" value="POP51769.1"/>
    <property type="molecule type" value="Genomic_DNA"/>
</dbReference>
<evidence type="ECO:0000256" key="1">
    <source>
        <dbReference type="ARBA" id="ARBA00008343"/>
    </source>
</evidence>
<evidence type="ECO:0000256" key="4">
    <source>
        <dbReference type="ARBA" id="ARBA00022763"/>
    </source>
</evidence>
<name>A0A2S4HCV5_9GAMM</name>
<keyword evidence="5 10" id="KW-0378">Hydrolase</keyword>
<organism evidence="12 14">
    <name type="scientific">Zhongshania marina</name>
    <dbReference type="NCBI Taxonomy" id="2304603"/>
    <lineage>
        <taxon>Bacteria</taxon>
        <taxon>Pseudomonadati</taxon>
        <taxon>Pseudomonadota</taxon>
        <taxon>Gammaproteobacteria</taxon>
        <taxon>Cellvibrionales</taxon>
        <taxon>Spongiibacteraceae</taxon>
        <taxon>Zhongshania</taxon>
    </lineage>
</organism>
<dbReference type="Gene3D" id="1.10.1670.10">
    <property type="entry name" value="Helix-hairpin-Helix base-excision DNA repair enzymes (C-terminal)"/>
    <property type="match status" value="1"/>
</dbReference>
<keyword evidence="12" id="KW-0540">Nuclease</keyword>
<dbReference type="HAMAP" id="MF_00942">
    <property type="entry name" value="Nth"/>
    <property type="match status" value="1"/>
</dbReference>
<dbReference type="OrthoDB" id="9800977at2"/>
<keyword evidence="9 10" id="KW-0326">Glycosidase</keyword>
<evidence type="ECO:0000256" key="8">
    <source>
        <dbReference type="ARBA" id="ARBA00023204"/>
    </source>
</evidence>
<keyword evidence="12" id="KW-0255">Endonuclease</keyword>
<dbReference type="EMBL" id="RHGB01000013">
    <property type="protein sequence ID" value="RNL61480.1"/>
    <property type="molecule type" value="Genomic_DNA"/>
</dbReference>
<dbReference type="GO" id="GO:0006285">
    <property type="term" value="P:base-excision repair, AP site formation"/>
    <property type="evidence" value="ECO:0007669"/>
    <property type="project" value="TreeGrafter"/>
</dbReference>
<dbReference type="InterPro" id="IPR011257">
    <property type="entry name" value="DNA_glycosylase"/>
</dbReference>
<keyword evidence="2" id="KW-0004">4Fe-4S</keyword>
<dbReference type="FunFam" id="1.10.1670.10:FF:000019">
    <property type="entry name" value="Endonuclease III"/>
    <property type="match status" value="1"/>
</dbReference>
<evidence type="ECO:0000256" key="5">
    <source>
        <dbReference type="ARBA" id="ARBA00022801"/>
    </source>
</evidence>
<keyword evidence="6" id="KW-0408">Iron</keyword>
<dbReference type="InterPro" id="IPR003265">
    <property type="entry name" value="HhH-GPD_domain"/>
</dbReference>